<feature type="transmembrane region" description="Helical" evidence="1">
    <location>
        <begin position="104"/>
        <end position="122"/>
    </location>
</feature>
<feature type="transmembrane region" description="Helical" evidence="1">
    <location>
        <begin position="41"/>
        <end position="58"/>
    </location>
</feature>
<evidence type="ECO:0000313" key="2">
    <source>
        <dbReference type="EMBL" id="AKQ02894.1"/>
    </source>
</evidence>
<keyword evidence="1" id="KW-0812">Transmembrane</keyword>
<feature type="transmembrane region" description="Helical" evidence="1">
    <location>
        <begin position="175"/>
        <end position="192"/>
    </location>
</feature>
<sequence length="292" mass="33640">MKTNSEKDILKYLFLIGIFIGPLFFWPWSAISFEIPKVFFMNRWIEIFAFASVTYLIFIRIQKEKVDSMLISLVLIFFLQVITSSLLGVDFNKSLSGNYYRADGLITLAHLVILFLSVVLFYRENWLVSTFKILAYSSILLSLWTIINAVFAFIIHKPLMPAWDKAVGINFGNPNFLAGYLIVSLPFTLYFYNKEPKIKHKQLILISLAVQFTAILLTRSWAGIFGILIFLLMNVVMKTSKNLLLTLTIILAFMGCLGLFILNHKSIQTPGITIAEGRERILIYFNRSQNWF</sequence>
<proteinExistence type="predicted"/>
<organism evidence="2">
    <name type="scientific">uncultured Microgenomates bacterium Rifle_16ft_4_minimus_37836</name>
    <dbReference type="NCBI Taxonomy" id="1665115"/>
    <lineage>
        <taxon>Bacteria</taxon>
        <taxon>Candidatus Microgenomatota</taxon>
        <taxon>environmental samples</taxon>
    </lineage>
</organism>
<dbReference type="AlphaFoldDB" id="A0A0H4TQ66"/>
<feature type="transmembrane region" description="Helical" evidence="1">
    <location>
        <begin position="204"/>
        <end position="231"/>
    </location>
</feature>
<keyword evidence="1" id="KW-1133">Transmembrane helix</keyword>
<evidence type="ECO:0000256" key="1">
    <source>
        <dbReference type="SAM" id="Phobius"/>
    </source>
</evidence>
<feature type="transmembrane region" description="Helical" evidence="1">
    <location>
        <begin position="243"/>
        <end position="262"/>
    </location>
</feature>
<reference evidence="2" key="1">
    <citation type="journal article" date="2015" name="ISME J.">
        <title>Aquifer environment selects for microbial species cohorts in sediment and groundwater.</title>
        <authorList>
            <person name="Hug L.A."/>
            <person name="Thomas B.C."/>
            <person name="Brown C.T."/>
            <person name="Frischkorn K.R."/>
            <person name="Williams K.H."/>
            <person name="Tringe S.G."/>
            <person name="Banfield J.F."/>
        </authorList>
    </citation>
    <scope>NUCLEOTIDE SEQUENCE</scope>
</reference>
<protein>
    <submittedName>
        <fullName evidence="2">LicD Protein</fullName>
    </submittedName>
</protein>
<feature type="transmembrane region" description="Helical" evidence="1">
    <location>
        <begin position="70"/>
        <end position="89"/>
    </location>
</feature>
<feature type="transmembrane region" description="Helical" evidence="1">
    <location>
        <begin position="12"/>
        <end position="29"/>
    </location>
</feature>
<keyword evidence="1" id="KW-0472">Membrane</keyword>
<name>A0A0H4TQ66_9BACT</name>
<dbReference type="EMBL" id="KT007005">
    <property type="protein sequence ID" value="AKQ02894.1"/>
    <property type="molecule type" value="Genomic_DNA"/>
</dbReference>
<accession>A0A0H4TQ66</accession>
<feature type="transmembrane region" description="Helical" evidence="1">
    <location>
        <begin position="134"/>
        <end position="155"/>
    </location>
</feature>